<dbReference type="GO" id="GO:0016020">
    <property type="term" value="C:membrane"/>
    <property type="evidence" value="ECO:0007669"/>
    <property type="project" value="InterPro"/>
</dbReference>
<evidence type="ECO:0000256" key="1">
    <source>
        <dbReference type="ARBA" id="ARBA00008769"/>
    </source>
</evidence>
<dbReference type="PANTHER" id="PTHR37944:SF1">
    <property type="entry name" value="PORIN B"/>
    <property type="match status" value="1"/>
</dbReference>
<dbReference type="RefSeq" id="WP_141345908.1">
    <property type="nucleotide sequence ID" value="NZ_BJLF01000010.1"/>
</dbReference>
<dbReference type="OrthoDB" id="177316at2"/>
<comment type="caution">
    <text evidence="3">The sequence shown here is derived from an EMBL/GenBank/DDBJ whole genome shotgun (WGS) entry which is preliminary data.</text>
</comment>
<dbReference type="Proteomes" id="UP000318717">
    <property type="component" value="Unassembled WGS sequence"/>
</dbReference>
<evidence type="ECO:0000256" key="2">
    <source>
        <dbReference type="RuleBase" id="RU363072"/>
    </source>
</evidence>
<sequence>MIKKIILVGVASLPTQSFAEQNISLFDISPGFYSQLLRNPNVRQDGDLYYEDLRSKGIMLDSDITQIYQGTVKGESEDNNYSGSADLWLTLDIAKLGLWDKGALMIHSEIAFGSSFDSGGAALPLNFDSTMPGSEKGEATISEFLYLQGIPGNTILALGKTSWTFGMDTNLFANNERNQFIYTGLVNTPLLAPFVPYTSIGGSATTFFDNGLSMTFVATSNSTNANSVGLDDFTASEMTYGYSVEWVGDISGMPSNYNALAGITNKDTTDLDMSSSMLFDDILIGGINDTPDIESNVSIPEKTNNYAFSFSGSQYIYGQYDDNHNFNGVGIFARVSFAPEDRNLFSQFYSVGISGTEGLFNRKEDSWGLGWAGTYVSDDIRPNSDLYGHVLANSEEVIEGYYQVSINRNIQLSLHSQYVKPIMQSYDEQLVFSTRLQLNL</sequence>
<name>A0A4Y3HX00_9VIBR</name>
<dbReference type="GO" id="GO:0008643">
    <property type="term" value="P:carbohydrate transport"/>
    <property type="evidence" value="ECO:0007669"/>
    <property type="project" value="InterPro"/>
</dbReference>
<dbReference type="Gene3D" id="2.40.160.180">
    <property type="entry name" value="Carbohydrate-selective porin OprB"/>
    <property type="match status" value="1"/>
</dbReference>
<dbReference type="GO" id="GO:0015288">
    <property type="term" value="F:porin activity"/>
    <property type="evidence" value="ECO:0007669"/>
    <property type="project" value="InterPro"/>
</dbReference>
<dbReference type="EMBL" id="BJLF01000010">
    <property type="protein sequence ID" value="GEA51501.1"/>
    <property type="molecule type" value="Genomic_DNA"/>
</dbReference>
<dbReference type="InterPro" id="IPR007049">
    <property type="entry name" value="Carb-sel_porin_OprB"/>
</dbReference>
<dbReference type="InterPro" id="IPR038673">
    <property type="entry name" value="OprB_sf"/>
</dbReference>
<organism evidence="3 4">
    <name type="scientific">Vibrio inusitatus NBRC 102082</name>
    <dbReference type="NCBI Taxonomy" id="1219070"/>
    <lineage>
        <taxon>Bacteria</taxon>
        <taxon>Pseudomonadati</taxon>
        <taxon>Pseudomonadota</taxon>
        <taxon>Gammaproteobacteria</taxon>
        <taxon>Vibrionales</taxon>
        <taxon>Vibrionaceae</taxon>
        <taxon>Vibrio</taxon>
    </lineage>
</organism>
<protein>
    <submittedName>
        <fullName evidence="3">Uncharacterized protein</fullName>
    </submittedName>
</protein>
<keyword evidence="4" id="KW-1185">Reference proteome</keyword>
<dbReference type="Pfam" id="PF04966">
    <property type="entry name" value="OprB"/>
    <property type="match status" value="1"/>
</dbReference>
<evidence type="ECO:0000313" key="4">
    <source>
        <dbReference type="Proteomes" id="UP000318717"/>
    </source>
</evidence>
<reference evidence="3 4" key="1">
    <citation type="submission" date="2019-06" db="EMBL/GenBank/DDBJ databases">
        <title>Whole genome shotgun sequence of Vibrio inusitatus NBRC 102082.</title>
        <authorList>
            <person name="Hosoyama A."/>
            <person name="Uohara A."/>
            <person name="Ohji S."/>
            <person name="Ichikawa N."/>
        </authorList>
    </citation>
    <scope>NUCLEOTIDE SEQUENCE [LARGE SCALE GENOMIC DNA]</scope>
    <source>
        <strain evidence="3 4">NBRC 102082</strain>
    </source>
</reference>
<dbReference type="AlphaFoldDB" id="A0A4Y3HX00"/>
<comment type="similarity">
    <text evidence="1 2">Belongs to the OprB family.</text>
</comment>
<accession>A0A4Y3HX00</accession>
<dbReference type="InterPro" id="IPR052932">
    <property type="entry name" value="OprB_Porin"/>
</dbReference>
<evidence type="ECO:0000313" key="3">
    <source>
        <dbReference type="EMBL" id="GEA51501.1"/>
    </source>
</evidence>
<dbReference type="PANTHER" id="PTHR37944">
    <property type="entry name" value="PORIN B"/>
    <property type="match status" value="1"/>
</dbReference>
<proteinExistence type="inferred from homology"/>
<gene>
    <name evidence="3" type="ORF">VIN01S_23050</name>
</gene>